<dbReference type="Gene3D" id="2.60.60.40">
    <property type="match status" value="4"/>
</dbReference>
<feature type="non-terminal residue" evidence="2">
    <location>
        <position position="1"/>
    </location>
</feature>
<name>A0A4R4DUD6_9PROT</name>
<dbReference type="Pfam" id="PF16841">
    <property type="entry name" value="CBM60"/>
    <property type="match status" value="4"/>
</dbReference>
<dbReference type="RefSeq" id="WP_205963467.1">
    <property type="nucleotide sequence ID" value="NZ_SKBM01000005.1"/>
</dbReference>
<dbReference type="EMBL" id="SKBM01000005">
    <property type="protein sequence ID" value="TCZ64516.1"/>
    <property type="molecule type" value="Genomic_DNA"/>
</dbReference>
<evidence type="ECO:0000313" key="3">
    <source>
        <dbReference type="Proteomes" id="UP000295023"/>
    </source>
</evidence>
<dbReference type="AlphaFoldDB" id="A0A4R4DUD6"/>
<accession>A0A4R4DUD6</accession>
<protein>
    <recommendedName>
        <fullName evidence="1">Carbohydrate binding module xylan-binding domain-containing protein</fullName>
    </recommendedName>
</protein>
<sequence length="549" mass="55662">PTAPIDYVVGPDGNAYYVDLVTNQIGRLDIVQVTSGGGVTPPPTGGGTTVGTGPDSLVLRVSQDAYQGNAQFTVRVDGVQVGGVLTATALHAAGLSDTITIKGDWGAGTHNVVVTFVNDVWGGSAAADRNLYLESVSYNGTTLANSSAPLFSQGEAHSVAFTDSGTGTPPPTGGSTTIGTGSDSLVLRVSQDEWQGDAQFTVKVDGVQVGGTLTAAALHAAGLSDTITIKGDWGAGTHNVVVTFVNDAWGGSTLADRNLYLESVSYNGTTLANSSAPLFSQGEAHSVAFTDSGTGTPPPTGGSTTIGTGSDSLVLRVSQDEWQGDAQFTVKVDGVQVGGTLTAAALHTAGLSDTITIKGDWGAGTHNVVVTFVNDAWGGSAAADRNLYLESVSYNGATLANSSAPLFSSGEFHNVAFTDSGTGTPPPTGGSTTVGTGPDSLVLRVSEDAYQGNAQFTVKVDGVQVGGTLTTTALHAAGLSDTITIKGDWGAGTHNVVVTFINDVWGGSTAADRNLYLESVSYNGATLANSSAPLFSQGEFHSMAFTDYA</sequence>
<dbReference type="InterPro" id="IPR031768">
    <property type="entry name" value="CBM60_xylan-bd"/>
</dbReference>
<evidence type="ECO:0000259" key="1">
    <source>
        <dbReference type="Pfam" id="PF16841"/>
    </source>
</evidence>
<dbReference type="Proteomes" id="UP000295023">
    <property type="component" value="Unassembled WGS sequence"/>
</dbReference>
<evidence type="ECO:0000313" key="2">
    <source>
        <dbReference type="EMBL" id="TCZ64516.1"/>
    </source>
</evidence>
<feature type="domain" description="Carbohydrate binding module xylan-binding" evidence="1">
    <location>
        <begin position="441"/>
        <end position="535"/>
    </location>
</feature>
<organism evidence="2 3">
    <name type="scientific">Roseicella aquatilis</name>
    <dbReference type="NCBI Taxonomy" id="2527868"/>
    <lineage>
        <taxon>Bacteria</taxon>
        <taxon>Pseudomonadati</taxon>
        <taxon>Pseudomonadota</taxon>
        <taxon>Alphaproteobacteria</taxon>
        <taxon>Acetobacterales</taxon>
        <taxon>Roseomonadaceae</taxon>
        <taxon>Roseicella</taxon>
    </lineage>
</organism>
<feature type="domain" description="Carbohydrate binding module xylan-binding" evidence="1">
    <location>
        <begin position="185"/>
        <end position="279"/>
    </location>
</feature>
<reference evidence="2 3" key="1">
    <citation type="submission" date="2019-03" db="EMBL/GenBank/DDBJ databases">
        <title>Paracraurococcus aquatilis NE82 genome sequence.</title>
        <authorList>
            <person name="Zhao Y."/>
            <person name="Du Z."/>
        </authorList>
    </citation>
    <scope>NUCLEOTIDE SEQUENCE [LARGE SCALE GENOMIC DNA]</scope>
    <source>
        <strain evidence="2 3">NE82</strain>
    </source>
</reference>
<gene>
    <name evidence="2" type="ORF">EXY23_07695</name>
</gene>
<comment type="caution">
    <text evidence="2">The sequence shown here is derived from an EMBL/GenBank/DDBJ whole genome shotgun (WGS) entry which is preliminary data.</text>
</comment>
<keyword evidence="3" id="KW-1185">Reference proteome</keyword>
<proteinExistence type="predicted"/>
<feature type="domain" description="Carbohydrate binding module xylan-binding" evidence="1">
    <location>
        <begin position="57"/>
        <end position="151"/>
    </location>
</feature>
<feature type="domain" description="Carbohydrate binding module xylan-binding" evidence="1">
    <location>
        <begin position="313"/>
        <end position="407"/>
    </location>
</feature>